<dbReference type="Pfam" id="PF13692">
    <property type="entry name" value="Glyco_trans_1_4"/>
    <property type="match status" value="1"/>
</dbReference>
<dbReference type="CDD" id="cd04950">
    <property type="entry name" value="GT4_TuaH-like"/>
    <property type="match status" value="1"/>
</dbReference>
<comment type="caution">
    <text evidence="1">The sequence shown here is derived from an EMBL/GenBank/DDBJ whole genome shotgun (WGS) entry which is preliminary data.</text>
</comment>
<dbReference type="Gene3D" id="3.40.50.2000">
    <property type="entry name" value="Glycogen Phosphorylase B"/>
    <property type="match status" value="1"/>
</dbReference>
<reference evidence="2" key="1">
    <citation type="journal article" date="2019" name="Int. J. Syst. Evol. Microbiol.">
        <title>The Global Catalogue of Microorganisms (GCM) 10K type strain sequencing project: providing services to taxonomists for standard genome sequencing and annotation.</title>
        <authorList>
            <consortium name="The Broad Institute Genomics Platform"/>
            <consortium name="The Broad Institute Genome Sequencing Center for Infectious Disease"/>
            <person name="Wu L."/>
            <person name="Ma J."/>
        </authorList>
    </citation>
    <scope>NUCLEOTIDE SEQUENCE [LARGE SCALE GENOMIC DNA]</scope>
    <source>
        <strain evidence="2">JCM 17543</strain>
    </source>
</reference>
<dbReference type="SUPFAM" id="SSF53756">
    <property type="entry name" value="UDP-Glycosyltransferase/glycogen phosphorylase"/>
    <property type="match status" value="1"/>
</dbReference>
<organism evidence="1 2">
    <name type="scientific">Sphingomonas limnosediminicola</name>
    <dbReference type="NCBI Taxonomy" id="940133"/>
    <lineage>
        <taxon>Bacteria</taxon>
        <taxon>Pseudomonadati</taxon>
        <taxon>Pseudomonadota</taxon>
        <taxon>Alphaproteobacteria</taxon>
        <taxon>Sphingomonadales</taxon>
        <taxon>Sphingomonadaceae</taxon>
        <taxon>Sphingomonas</taxon>
    </lineage>
</organism>
<evidence type="ECO:0000313" key="2">
    <source>
        <dbReference type="Proteomes" id="UP001500827"/>
    </source>
</evidence>
<dbReference type="Proteomes" id="UP001500827">
    <property type="component" value="Unassembled WGS sequence"/>
</dbReference>
<keyword evidence="2" id="KW-1185">Reference proteome</keyword>
<accession>A0ABP7LC61</accession>
<proteinExistence type="predicted"/>
<dbReference type="EMBL" id="BAABBM010000001">
    <property type="protein sequence ID" value="GAA3897917.1"/>
    <property type="molecule type" value="Genomic_DNA"/>
</dbReference>
<name>A0ABP7LC61_9SPHN</name>
<sequence>MLTRVGVPVEFEGEHSAPEPGPATLLCFSHLRWDFVFQRPQHIMSRFARDMDVIYWEEPVDIASGETAFLQVREAKNAPGVRVVVPHLPQGMPDDAREATLSRLLDAHVASLRGPLITWYYTPMMLPFSRHLDADVVVFDAMDELSKFKFAPVHLLELEQELIDKADVVFTGGSSLYEAKKDRHDNIHCFPSSVDRAHFAKARARQFDPADQEDLPRPRLGFYGVIDERFDTELLAKAAEMRPNWSFVMVGPVVKIAEEDLPRRPNIHYLGGKTYDQLPAYLSGWDVALMPFAMNESTQFISPTKTPEYLAGGKPVVSTPIKDVVRHYSHLQGVGIASTAEEFVAACDHALELSKNPEGGWLAEADLMLSATSWDTTQARMAGLIHDLLGIRTGSTSPAMLVAAE</sequence>
<protein>
    <submittedName>
        <fullName evidence="1">Glycosyltransferase family 1 protein</fullName>
    </submittedName>
</protein>
<gene>
    <name evidence="1" type="ORF">GCM10022276_16080</name>
</gene>
<evidence type="ECO:0000313" key="1">
    <source>
        <dbReference type="EMBL" id="GAA3897917.1"/>
    </source>
</evidence>